<keyword evidence="1" id="KW-0472">Membrane</keyword>
<name>A0A401U5L5_9BACT</name>
<evidence type="ECO:0000313" key="2">
    <source>
        <dbReference type="EMBL" id="GCC50130.1"/>
    </source>
</evidence>
<feature type="transmembrane region" description="Helical" evidence="1">
    <location>
        <begin position="90"/>
        <end position="110"/>
    </location>
</feature>
<gene>
    <name evidence="2" type="ORF">SanaruYs_03450</name>
</gene>
<dbReference type="OrthoDB" id="7446256at2"/>
<sequence length="293" mass="33808">MKFLSKRQDQFDYEAERTCLTCDNKFQGKYCGRCGEKILLPEEKSIREVLGGILNAFTFLEGKFIRTLSLIIKNPGKLSKDFAAGIRQPYMKPVSIFFVANFIFFLFPFMTSNSLSTPLQYQSTMLVYGKYAKSIIDSKIVDEQIAFEVLAKRYKTKSDSLAKMLIVIMVLLAAIPLALLNYSSKRYFADHVYLSFELNAYFLFVNMIGLSIFLMMLVAVFDMLQLPPLQISDKFFGFVSPLILLYFIIRGFKTHYGYKWVTATYKSLLMLLSLYIANIIYKGILFYISIRTI</sequence>
<dbReference type="AlphaFoldDB" id="A0A401U5L5"/>
<dbReference type="InterPro" id="IPR022134">
    <property type="entry name" value="DUF3667"/>
</dbReference>
<comment type="caution">
    <text evidence="2">The sequence shown here is derived from an EMBL/GenBank/DDBJ whole genome shotgun (WGS) entry which is preliminary data.</text>
</comment>
<dbReference type="Pfam" id="PF12412">
    <property type="entry name" value="DUF3667"/>
    <property type="match status" value="1"/>
</dbReference>
<dbReference type="EMBL" id="BHXQ01000001">
    <property type="protein sequence ID" value="GCC50130.1"/>
    <property type="molecule type" value="Genomic_DNA"/>
</dbReference>
<protein>
    <submittedName>
        <fullName evidence="2">DUF3667 domain-containing protein</fullName>
    </submittedName>
</protein>
<accession>A0A401U5L5</accession>
<organism evidence="2 3">
    <name type="scientific">Chryseotalea sanaruensis</name>
    <dbReference type="NCBI Taxonomy" id="2482724"/>
    <lineage>
        <taxon>Bacteria</taxon>
        <taxon>Pseudomonadati</taxon>
        <taxon>Bacteroidota</taxon>
        <taxon>Cytophagia</taxon>
        <taxon>Cytophagales</taxon>
        <taxon>Chryseotaleaceae</taxon>
        <taxon>Chryseotalea</taxon>
    </lineage>
</organism>
<keyword evidence="3" id="KW-1185">Reference proteome</keyword>
<feature type="transmembrane region" description="Helical" evidence="1">
    <location>
        <begin position="200"/>
        <end position="223"/>
    </location>
</feature>
<feature type="transmembrane region" description="Helical" evidence="1">
    <location>
        <begin position="272"/>
        <end position="290"/>
    </location>
</feature>
<proteinExistence type="predicted"/>
<dbReference type="Proteomes" id="UP000288227">
    <property type="component" value="Unassembled WGS sequence"/>
</dbReference>
<evidence type="ECO:0000313" key="3">
    <source>
        <dbReference type="Proteomes" id="UP000288227"/>
    </source>
</evidence>
<evidence type="ECO:0000256" key="1">
    <source>
        <dbReference type="SAM" id="Phobius"/>
    </source>
</evidence>
<dbReference type="RefSeq" id="WP_127120784.1">
    <property type="nucleotide sequence ID" value="NZ_BHXQ01000001.1"/>
</dbReference>
<keyword evidence="1" id="KW-1133">Transmembrane helix</keyword>
<reference evidence="2 3" key="1">
    <citation type="submission" date="2018-11" db="EMBL/GenBank/DDBJ databases">
        <title>Chryseotalea sanarue gen. nov., sp., nov., a member of the family Cytophagaceae, isolated from a brackish lake in Hamamatsu Japan.</title>
        <authorList>
            <person name="Maejima Y."/>
            <person name="Iino T."/>
            <person name="Muraguchi Y."/>
            <person name="Fukuda K."/>
            <person name="Ohkuma M."/>
            <person name="Moriuchi R."/>
            <person name="Dohra H."/>
            <person name="Kimbara K."/>
            <person name="Shintani M."/>
        </authorList>
    </citation>
    <scope>NUCLEOTIDE SEQUENCE [LARGE SCALE GENOMIC DNA]</scope>
    <source>
        <strain evidence="2 3">Ys</strain>
    </source>
</reference>
<keyword evidence="1" id="KW-0812">Transmembrane</keyword>
<feature type="transmembrane region" description="Helical" evidence="1">
    <location>
        <begin position="235"/>
        <end position="252"/>
    </location>
</feature>
<feature type="transmembrane region" description="Helical" evidence="1">
    <location>
        <begin position="161"/>
        <end position="180"/>
    </location>
</feature>